<accession>A0ABQ9GVJ3</accession>
<dbReference type="EMBL" id="JARBHB010000009">
    <property type="protein sequence ID" value="KAJ8876006.1"/>
    <property type="molecule type" value="Genomic_DNA"/>
</dbReference>
<feature type="compositionally biased region" description="Polar residues" evidence="1">
    <location>
        <begin position="1"/>
        <end position="23"/>
    </location>
</feature>
<name>A0ABQ9GVJ3_9NEOP</name>
<dbReference type="Proteomes" id="UP001159363">
    <property type="component" value="Chromosome 8"/>
</dbReference>
<evidence type="ECO:0000256" key="1">
    <source>
        <dbReference type="SAM" id="MobiDB-lite"/>
    </source>
</evidence>
<evidence type="ECO:0000313" key="2">
    <source>
        <dbReference type="EMBL" id="KAJ8876006.1"/>
    </source>
</evidence>
<sequence>MDYTASSGDSGVASQQDFANQRPGNLLPVSNPANREAPAFCRSQLEARCVSRAVRSRLLAYAGANKLYHTRFLAKGATVAQRLACSTPTNANRVQFLTRSLLGFRLWESCRTMPLVCGFFFRESSVSPSISFRRCSILTSIALIGSQNLAVKSHPSLFSHALLLKDRKMTCRLDSAVLCTPEPQLFVHWLLAQCYLTPGSMGFATCFFASLLLDQRRLGQYELAYKAGLTAIRRTSQAPVRQSVIRMCFRPPVESDSTIRRPSILFTRALDKGLSWEWSEPKRSEIIYKEKQKRLKVRVCALVARIQYACALCQVALRRLGVRQKRRRNPGVLTFTTDTLMPSSNCLGKKWIRTYSIPELCVAARKKFVSSMTCRLDFTVLYALVQISTVCWLIVVVVKGGGWAHSLLHVCYWLIYLQEVSNNTSTNYKSNMNVQSAGRSAPGGRRRSDLWPAACGNEAGRVAVWPSSSPDRPVMTHVPASLLPPSLTFTHPRTPRAAHKHIAFRPPSSDDMRAELHLMNTFLGSMYTETQNIDKNRNRITNARLRRHSSKLDPRSDIRSSQKTVVPFEFRAGLEIEIKLISNSRNWWFEISIRDQQPLYTNIDESEILNHEISLVQHFYIGTKIKLDPGSELGSFDLGSGKMLVQPGINLPFCFRQRPHGRASGFEKGLGGTGDPRGNPPDQRHRPAPFPRATIPGTIPQGIEPGSHRWEASSLTTIPPRPHHVPGTVAVAESSVHVYHENGRSWAVETRGPFLTNRIRLERASQKHPSDTHKAPYDRVKRCRERKINIKASERVNNLRAHCSTPTTGVSMRVAQGGGGDQQKEPIVWPLTILRTSCKSARCWANVAGGEGQRVSSAVTRSQVVRGGVIEDTAVVQCRDTEIGWAQPARSVHLIFSIWFKPLESPPSRAALKSTDVCRNPATPRVGVSGRGVECAYSLCEHLEGTGRDRKRPGLLEGCRTSLMAGDARVSSTQEATSSSTTAAMFCNKKKTPPCNEGNTLNALRVGAMAHQARVLSSPVLSPRFYLEHIKPFLHITNYKKTPVFPNTFQGKKDWRTQTERLVTPPKERGRLRRKLQRVNYTFFRNYTYSHLAYTTHRKVFLGQYFTLKGGRGGMTARALAFRQGEPGFDSRWGRCRILTCRNRAGRGRWSAGFLWDLPFPWPPRSGAATFPPRVASPSSALKEPQCAPSILIYENTSYPRREYTHTTVSKCVYELHIAKGRFHYRVLCERGDVTCSWALRDDVHFLEILSFTLQAVHHSETRVEGQTTDFTENVSVHRTPSLRTPGLRTRAHTWTDGTFRMTCASTQPLLNSATWCKQRDTACPRVTGSSAVEQARWRRDKTLGLALRRTSVRFPRIDGNKARLARRGHEALGRHASVARNAPSLLFLKHSTCLLNNVLTSNPIHAIFARRVGRKAVECWDTETAYGQPARSIYLMIVYGCRRREKTAVERFARKGDEASDDDAVGEILARRGASVLFYMKDPWLCWWGRGSPLPPLSQSCDRSTALKREGGVEREEVHGAWKPPRVLLTLKQHHLPSGRKRGGGGREPCEPATLNGPTSRRVLSLSFIQCQTRGVFVSGPRRCRVVSAVLPRTTAGVLVLAHEPRHISTRSSSPIKSAWIPYLLSPVAFLNASPSFELFPVGRGFAVSMLVLTLPRLNNRYENFASSMTCRLDSTVLCTLELQLIVHWLLPQLEKNGRTLGSLPVTGSRIPAALPCARESVMVGPRPLRSGVVLMCDVLGKRYILCNVIEELVYRLAYD</sequence>
<keyword evidence="3" id="KW-1185">Reference proteome</keyword>
<reference evidence="2 3" key="1">
    <citation type="submission" date="2023-02" db="EMBL/GenBank/DDBJ databases">
        <title>LHISI_Scaffold_Assembly.</title>
        <authorList>
            <person name="Stuart O.P."/>
            <person name="Cleave R."/>
            <person name="Magrath M.J.L."/>
            <person name="Mikheyev A.S."/>
        </authorList>
    </citation>
    <scope>NUCLEOTIDE SEQUENCE [LARGE SCALE GENOMIC DNA]</scope>
    <source>
        <strain evidence="2">Daus_M_001</strain>
        <tissue evidence="2">Leg muscle</tissue>
    </source>
</reference>
<protein>
    <submittedName>
        <fullName evidence="2">Uncharacterized protein</fullName>
    </submittedName>
</protein>
<proteinExistence type="predicted"/>
<organism evidence="2 3">
    <name type="scientific">Dryococelus australis</name>
    <dbReference type="NCBI Taxonomy" id="614101"/>
    <lineage>
        <taxon>Eukaryota</taxon>
        <taxon>Metazoa</taxon>
        <taxon>Ecdysozoa</taxon>
        <taxon>Arthropoda</taxon>
        <taxon>Hexapoda</taxon>
        <taxon>Insecta</taxon>
        <taxon>Pterygota</taxon>
        <taxon>Neoptera</taxon>
        <taxon>Polyneoptera</taxon>
        <taxon>Phasmatodea</taxon>
        <taxon>Verophasmatodea</taxon>
        <taxon>Anareolatae</taxon>
        <taxon>Phasmatidae</taxon>
        <taxon>Eurycanthinae</taxon>
        <taxon>Dryococelus</taxon>
    </lineage>
</organism>
<feature type="region of interest" description="Disordered" evidence="1">
    <location>
        <begin position="664"/>
        <end position="688"/>
    </location>
</feature>
<comment type="caution">
    <text evidence="2">The sequence shown here is derived from an EMBL/GenBank/DDBJ whole genome shotgun (WGS) entry which is preliminary data.</text>
</comment>
<evidence type="ECO:0000313" key="3">
    <source>
        <dbReference type="Proteomes" id="UP001159363"/>
    </source>
</evidence>
<gene>
    <name evidence="2" type="ORF">PR048_023914</name>
</gene>
<feature type="region of interest" description="Disordered" evidence="1">
    <location>
        <begin position="1"/>
        <end position="29"/>
    </location>
</feature>